<accession>A0A161VFC0</accession>
<evidence type="ECO:0000313" key="2">
    <source>
        <dbReference type="Proteomes" id="UP000076584"/>
    </source>
</evidence>
<dbReference type="Proteomes" id="UP000076584">
    <property type="component" value="Unassembled WGS sequence"/>
</dbReference>
<gene>
    <name evidence="1" type="ORF">CI238_00738</name>
</gene>
<sequence>MSRSIALFSNSEYQISLQPPNMKFVSVVIGLFAALAIAAPAVESADALEARAEAAVNELVARQIWQCNCVNHKNICCGPLGACYTGKC</sequence>
<dbReference type="EMBL" id="LFIW01002480">
    <property type="protein sequence ID" value="KZL69614.1"/>
    <property type="molecule type" value="Genomic_DNA"/>
</dbReference>
<comment type="caution">
    <text evidence="1">The sequence shown here is derived from an EMBL/GenBank/DDBJ whole genome shotgun (WGS) entry which is preliminary data.</text>
</comment>
<proteinExistence type="predicted"/>
<protein>
    <submittedName>
        <fullName evidence="1">Uncharacterized protein</fullName>
    </submittedName>
</protein>
<reference evidence="1 2" key="1">
    <citation type="submission" date="2015-06" db="EMBL/GenBank/DDBJ databases">
        <title>Survival trade-offs in plant roots during colonization by closely related pathogenic and mutualistic fungi.</title>
        <authorList>
            <person name="Hacquard S."/>
            <person name="Kracher B."/>
            <person name="Hiruma K."/>
            <person name="Weinman A."/>
            <person name="Muench P."/>
            <person name="Garrido Oter R."/>
            <person name="Ver Loren van Themaat E."/>
            <person name="Dallerey J.-F."/>
            <person name="Damm U."/>
            <person name="Henrissat B."/>
            <person name="Lespinet O."/>
            <person name="Thon M."/>
            <person name="Kemen E."/>
            <person name="McHardy A.C."/>
            <person name="Schulze-Lefert P."/>
            <person name="O'Connell R.J."/>
        </authorList>
    </citation>
    <scope>NUCLEOTIDE SEQUENCE [LARGE SCALE GENOMIC DNA]</scope>
    <source>
        <strain evidence="1 2">MAFF 238704</strain>
    </source>
</reference>
<keyword evidence="2" id="KW-1185">Reference proteome</keyword>
<evidence type="ECO:0000313" key="1">
    <source>
        <dbReference type="EMBL" id="KZL69614.1"/>
    </source>
</evidence>
<dbReference type="AlphaFoldDB" id="A0A161VFC0"/>
<name>A0A161VFC0_COLIC</name>
<organism evidence="1 2">
    <name type="scientific">Colletotrichum incanum</name>
    <name type="common">Soybean anthracnose fungus</name>
    <dbReference type="NCBI Taxonomy" id="1573173"/>
    <lineage>
        <taxon>Eukaryota</taxon>
        <taxon>Fungi</taxon>
        <taxon>Dikarya</taxon>
        <taxon>Ascomycota</taxon>
        <taxon>Pezizomycotina</taxon>
        <taxon>Sordariomycetes</taxon>
        <taxon>Hypocreomycetidae</taxon>
        <taxon>Glomerellales</taxon>
        <taxon>Glomerellaceae</taxon>
        <taxon>Colletotrichum</taxon>
        <taxon>Colletotrichum spaethianum species complex</taxon>
    </lineage>
</organism>